<gene>
    <name evidence="5" type="ORF">MZV50_19985</name>
</gene>
<evidence type="ECO:0000313" key="6">
    <source>
        <dbReference type="Proteomes" id="UP001057520"/>
    </source>
</evidence>
<dbReference type="SUPFAM" id="SSF51316">
    <property type="entry name" value="Mss4-like"/>
    <property type="match status" value="1"/>
</dbReference>
<evidence type="ECO:0000256" key="1">
    <source>
        <dbReference type="ARBA" id="ARBA00005495"/>
    </source>
</evidence>
<protein>
    <submittedName>
        <fullName evidence="5">GFA family protein</fullName>
    </submittedName>
</protein>
<dbReference type="InterPro" id="IPR011057">
    <property type="entry name" value="Mss4-like_sf"/>
</dbReference>
<evidence type="ECO:0000259" key="4">
    <source>
        <dbReference type="PROSITE" id="PS51891"/>
    </source>
</evidence>
<keyword evidence="6" id="KW-1185">Reference proteome</keyword>
<dbReference type="InterPro" id="IPR006913">
    <property type="entry name" value="CENP-V/GFA"/>
</dbReference>
<accession>A0ABY4ZPV2</accession>
<comment type="similarity">
    <text evidence="1">Belongs to the Gfa family.</text>
</comment>
<evidence type="ECO:0000313" key="5">
    <source>
        <dbReference type="EMBL" id="USQ94832.1"/>
    </source>
</evidence>
<evidence type="ECO:0000256" key="3">
    <source>
        <dbReference type="ARBA" id="ARBA00022833"/>
    </source>
</evidence>
<dbReference type="Gene3D" id="3.90.1590.10">
    <property type="entry name" value="glutathione-dependent formaldehyde- activating enzyme (gfa)"/>
    <property type="match status" value="1"/>
</dbReference>
<evidence type="ECO:0000256" key="2">
    <source>
        <dbReference type="ARBA" id="ARBA00022723"/>
    </source>
</evidence>
<dbReference type="PROSITE" id="PS51891">
    <property type="entry name" value="CENP_V_GFA"/>
    <property type="match status" value="1"/>
</dbReference>
<reference evidence="5 6" key="1">
    <citation type="submission" date="2022-04" db="EMBL/GenBank/DDBJ databases">
        <title>Genome sequence of soybean root-associated Caulobacter segnis RL271.</title>
        <authorList>
            <person name="Longley R."/>
            <person name="Bonito G."/>
            <person name="Trigodet F."/>
            <person name="Crosson S."/>
            <person name="Fiebig A."/>
        </authorList>
    </citation>
    <scope>NUCLEOTIDE SEQUENCE [LARGE SCALE GENOMIC DNA]</scope>
    <source>
        <strain evidence="5 6">RL271</strain>
    </source>
</reference>
<proteinExistence type="inferred from homology"/>
<sequence>MMATCHCGRCRKIGASTFVFVRAETFQWVKGQAEVQRLKAQPPYQYDRCFCRRCGTALGEPGAGASFPINADCLDDDPQVRLRFHEFVAEKPAWRPICDDAVQFAGHPVQAAP</sequence>
<dbReference type="Pfam" id="PF04828">
    <property type="entry name" value="GFA"/>
    <property type="match status" value="1"/>
</dbReference>
<keyword evidence="2" id="KW-0479">Metal-binding</keyword>
<keyword evidence="3" id="KW-0862">Zinc</keyword>
<organism evidence="5 6">
    <name type="scientific">Caulobacter segnis</name>
    <dbReference type="NCBI Taxonomy" id="88688"/>
    <lineage>
        <taxon>Bacteria</taxon>
        <taxon>Pseudomonadati</taxon>
        <taxon>Pseudomonadota</taxon>
        <taxon>Alphaproteobacteria</taxon>
        <taxon>Caulobacterales</taxon>
        <taxon>Caulobacteraceae</taxon>
        <taxon>Caulobacter</taxon>
    </lineage>
</organism>
<dbReference type="EMBL" id="CP096040">
    <property type="protein sequence ID" value="USQ94832.1"/>
    <property type="molecule type" value="Genomic_DNA"/>
</dbReference>
<feature type="domain" description="CENP-V/GFA" evidence="4">
    <location>
        <begin position="1"/>
        <end position="93"/>
    </location>
</feature>
<name>A0ABY4ZPV2_9CAUL</name>
<dbReference type="Proteomes" id="UP001057520">
    <property type="component" value="Chromosome"/>
</dbReference>